<sequence length="200" mass="22470">MAEIKIEQKKPIWPWLLLGLVIVGLLVYFLVFRDNGENTEVVPEADSITNTNESDLLGVKENNGTVAAYVNFVENSKEKMSLDHEYTNEALLKLIEATDATANAVGYEVHADLEKAREYAKMIEQDSIETTHADNIRKADDILTNVLQNIQKAKYPELTNEVAELKIASESIKPGVLTLEQKDAVKNYFEKASDLLQKMN</sequence>
<reference evidence="2 3" key="1">
    <citation type="submission" date="2019-03" db="EMBL/GenBank/DDBJ databases">
        <title>Flavobacterium AR-3-4 sp. nov. isolated from arctic soil.</title>
        <authorList>
            <person name="Chaudhary D.K."/>
        </authorList>
    </citation>
    <scope>NUCLEOTIDE SEQUENCE [LARGE SCALE GENOMIC DNA]</scope>
    <source>
        <strain evidence="2 3">AR-3-4</strain>
    </source>
</reference>
<keyword evidence="1" id="KW-1133">Transmembrane helix</keyword>
<dbReference type="OrthoDB" id="952668at2"/>
<accession>A0A4R5CBU3</accession>
<evidence type="ECO:0000313" key="2">
    <source>
        <dbReference type="EMBL" id="TDD96885.1"/>
    </source>
</evidence>
<keyword evidence="1" id="KW-0812">Transmembrane</keyword>
<dbReference type="RefSeq" id="WP_132004800.1">
    <property type="nucleotide sequence ID" value="NZ_SMFK01000005.1"/>
</dbReference>
<feature type="transmembrane region" description="Helical" evidence="1">
    <location>
        <begin position="12"/>
        <end position="31"/>
    </location>
</feature>
<evidence type="ECO:0000256" key="1">
    <source>
        <dbReference type="SAM" id="Phobius"/>
    </source>
</evidence>
<gene>
    <name evidence="2" type="ORF">E0F76_09575</name>
</gene>
<comment type="caution">
    <text evidence="2">The sequence shown here is derived from an EMBL/GenBank/DDBJ whole genome shotgun (WGS) entry which is preliminary data.</text>
</comment>
<name>A0A4R5CBU3_9FLAO</name>
<dbReference type="Proteomes" id="UP000295479">
    <property type="component" value="Unassembled WGS sequence"/>
</dbReference>
<organism evidence="2 3">
    <name type="scientific">Flavobacterium cellulosilyticum</name>
    <dbReference type="NCBI Taxonomy" id="2541731"/>
    <lineage>
        <taxon>Bacteria</taxon>
        <taxon>Pseudomonadati</taxon>
        <taxon>Bacteroidota</taxon>
        <taxon>Flavobacteriia</taxon>
        <taxon>Flavobacteriales</taxon>
        <taxon>Flavobacteriaceae</taxon>
        <taxon>Flavobacterium</taxon>
    </lineage>
</organism>
<dbReference type="EMBL" id="SMFK01000005">
    <property type="protein sequence ID" value="TDD96885.1"/>
    <property type="molecule type" value="Genomic_DNA"/>
</dbReference>
<proteinExistence type="predicted"/>
<keyword evidence="1" id="KW-0472">Membrane</keyword>
<evidence type="ECO:0000313" key="3">
    <source>
        <dbReference type="Proteomes" id="UP000295479"/>
    </source>
</evidence>
<dbReference type="AlphaFoldDB" id="A0A4R5CBU3"/>
<protein>
    <submittedName>
        <fullName evidence="2">Uncharacterized protein</fullName>
    </submittedName>
</protein>
<keyword evidence="3" id="KW-1185">Reference proteome</keyword>